<protein>
    <submittedName>
        <fullName evidence="9">Outer membrane protein</fullName>
    </submittedName>
</protein>
<dbReference type="SUPFAM" id="SSF56954">
    <property type="entry name" value="Outer membrane efflux proteins (OEP)"/>
    <property type="match status" value="1"/>
</dbReference>
<comment type="subcellular location">
    <subcellularLocation>
        <location evidence="1">Cell outer membrane</location>
    </subcellularLocation>
</comment>
<dbReference type="GO" id="GO:0015288">
    <property type="term" value="F:porin activity"/>
    <property type="evidence" value="ECO:0007669"/>
    <property type="project" value="TreeGrafter"/>
</dbReference>
<dbReference type="OrthoDB" id="9811587at2"/>
<keyword evidence="6" id="KW-0472">Membrane</keyword>
<evidence type="ECO:0000256" key="6">
    <source>
        <dbReference type="ARBA" id="ARBA00023136"/>
    </source>
</evidence>
<gene>
    <name evidence="9" type="ORF">LX69_03283</name>
</gene>
<dbReference type="InterPro" id="IPR051906">
    <property type="entry name" value="TolC-like"/>
</dbReference>
<dbReference type="Proteomes" id="UP000249239">
    <property type="component" value="Unassembled WGS sequence"/>
</dbReference>
<dbReference type="GO" id="GO:1990281">
    <property type="term" value="C:efflux pump complex"/>
    <property type="evidence" value="ECO:0007669"/>
    <property type="project" value="TreeGrafter"/>
</dbReference>
<keyword evidence="7" id="KW-0998">Cell outer membrane</keyword>
<reference evidence="9 10" key="1">
    <citation type="submission" date="2018-06" db="EMBL/GenBank/DDBJ databases">
        <title>Genomic Encyclopedia of Archaeal and Bacterial Type Strains, Phase II (KMG-II): from individual species to whole genera.</title>
        <authorList>
            <person name="Goeker M."/>
        </authorList>
    </citation>
    <scope>NUCLEOTIDE SEQUENCE [LARGE SCALE GENOMIC DNA]</scope>
    <source>
        <strain evidence="9 10">DSM 6779</strain>
    </source>
</reference>
<dbReference type="Pfam" id="PF02321">
    <property type="entry name" value="OEP"/>
    <property type="match status" value="2"/>
</dbReference>
<evidence type="ECO:0000256" key="3">
    <source>
        <dbReference type="ARBA" id="ARBA00022448"/>
    </source>
</evidence>
<name>A0A2W7NHS4_9BACT</name>
<feature type="signal peptide" evidence="8">
    <location>
        <begin position="1"/>
        <end position="26"/>
    </location>
</feature>
<dbReference type="RefSeq" id="WP_111447068.1">
    <property type="nucleotide sequence ID" value="NZ_QKZK01000047.1"/>
</dbReference>
<evidence type="ECO:0000256" key="7">
    <source>
        <dbReference type="ARBA" id="ARBA00023237"/>
    </source>
</evidence>
<keyword evidence="4" id="KW-1134">Transmembrane beta strand</keyword>
<evidence type="ECO:0000256" key="2">
    <source>
        <dbReference type="ARBA" id="ARBA00007613"/>
    </source>
</evidence>
<sequence length="449" mass="50983">MNLSVIKPIGRWVSCAWLTMVPLSMAAQSASTWTLEQCVAHAYANNLSVRQQQMNAQYTQNQYEQKQRYGRLPTVNASSTYSIGFGRVQLQSEFRYVDQTTHNGSVWVEGSMPLFQGMTLNNTIHKREAEWQAAMQKVAVTQNDMALTIATYYLQILFDKELLVIANQQLEVTRQQAERAKVLVDKGSAAPNVYYELKAQAAREAMNVTVQENNLMLSRLNLAQLLDLEDVEGFDVMVPVLPDMPPLQADPAQNIYQQALDVMPEIKGAAYRVESSAYDLKIARGNLYPSLSAFGGWNSGIYYVKGIDFDFSEQFKNNANSYVGLTLRIPIFNNMEARYGVKNATIGLESARLDLENEKMVLRKKVQQAWADANAAWKKYESGREAVVSYEESFRQAESRFNVGLLNAMDYSTVKNDYIRAQSEWLQAKYECILRNKVLDFYKGEKIVL</sequence>
<comment type="caution">
    <text evidence="9">The sequence shown here is derived from an EMBL/GenBank/DDBJ whole genome shotgun (WGS) entry which is preliminary data.</text>
</comment>
<dbReference type="PANTHER" id="PTHR30026:SF20">
    <property type="entry name" value="OUTER MEMBRANE PROTEIN TOLC"/>
    <property type="match status" value="1"/>
</dbReference>
<evidence type="ECO:0000256" key="5">
    <source>
        <dbReference type="ARBA" id="ARBA00022692"/>
    </source>
</evidence>
<keyword evidence="3" id="KW-0813">Transport</keyword>
<dbReference type="EMBL" id="QKZK01000047">
    <property type="protein sequence ID" value="PZX10822.1"/>
    <property type="molecule type" value="Genomic_DNA"/>
</dbReference>
<keyword evidence="8" id="KW-0732">Signal</keyword>
<keyword evidence="5" id="KW-0812">Transmembrane</keyword>
<feature type="chain" id="PRO_5016176469" evidence="8">
    <location>
        <begin position="27"/>
        <end position="449"/>
    </location>
</feature>
<evidence type="ECO:0000313" key="9">
    <source>
        <dbReference type="EMBL" id="PZX10822.1"/>
    </source>
</evidence>
<dbReference type="Gene3D" id="1.20.1600.10">
    <property type="entry name" value="Outer membrane efflux proteins (OEP)"/>
    <property type="match status" value="1"/>
</dbReference>
<proteinExistence type="inferred from homology"/>
<evidence type="ECO:0000313" key="10">
    <source>
        <dbReference type="Proteomes" id="UP000249239"/>
    </source>
</evidence>
<organism evidence="9 10">
    <name type="scientific">Breznakibacter xylanolyticus</name>
    <dbReference type="NCBI Taxonomy" id="990"/>
    <lineage>
        <taxon>Bacteria</taxon>
        <taxon>Pseudomonadati</taxon>
        <taxon>Bacteroidota</taxon>
        <taxon>Bacteroidia</taxon>
        <taxon>Marinilabiliales</taxon>
        <taxon>Marinilabiliaceae</taxon>
        <taxon>Breznakibacter</taxon>
    </lineage>
</organism>
<dbReference type="GO" id="GO:0009279">
    <property type="term" value="C:cell outer membrane"/>
    <property type="evidence" value="ECO:0007669"/>
    <property type="project" value="UniProtKB-SubCell"/>
</dbReference>
<keyword evidence="10" id="KW-1185">Reference proteome</keyword>
<dbReference type="PANTHER" id="PTHR30026">
    <property type="entry name" value="OUTER MEMBRANE PROTEIN TOLC"/>
    <property type="match status" value="1"/>
</dbReference>
<dbReference type="AlphaFoldDB" id="A0A2W7NHS4"/>
<evidence type="ECO:0000256" key="1">
    <source>
        <dbReference type="ARBA" id="ARBA00004442"/>
    </source>
</evidence>
<comment type="similarity">
    <text evidence="2">Belongs to the outer membrane factor (OMF) (TC 1.B.17) family.</text>
</comment>
<evidence type="ECO:0000256" key="8">
    <source>
        <dbReference type="SAM" id="SignalP"/>
    </source>
</evidence>
<evidence type="ECO:0000256" key="4">
    <source>
        <dbReference type="ARBA" id="ARBA00022452"/>
    </source>
</evidence>
<accession>A0A2W7NHS4</accession>
<dbReference type="InterPro" id="IPR003423">
    <property type="entry name" value="OMP_efflux"/>
</dbReference>
<dbReference type="GO" id="GO:0015562">
    <property type="term" value="F:efflux transmembrane transporter activity"/>
    <property type="evidence" value="ECO:0007669"/>
    <property type="project" value="InterPro"/>
</dbReference>